<evidence type="ECO:0000256" key="1">
    <source>
        <dbReference type="SAM" id="Coils"/>
    </source>
</evidence>
<sequence length="313" mass="36605">MNTMQYLAERARAVYEEETERQRRARQAARAAEEAERHQAEQQAQKRCEQLLGLLHERYGLPEALCAWMRRKPGSFLCLQVQIPEPFGCADCDWELSPSQEREAWYVQARCKRLGLDITGRLQPESLSRWLLFRLEASRRMHERWQELVAEEQAARAELAQREAELEARACAWPEGQTLTLYQVHYVRGVAATEDGEHWLEASGWCRADQPDADGYLRLEPTADGPERLLKLDPNLHRPLFERHEFTSPAELPWELTELCQEQIRGFRWQQAHGRSWLVRDPAESVSFSFRVPLPWVRELLAPCSQDRHDEHA</sequence>
<reference evidence="3" key="1">
    <citation type="submission" date="2018-12" db="EMBL/GenBank/DDBJ databases">
        <title>Novel natural products biosynthetic potential of the class Ktedonobacteria.</title>
        <authorList>
            <person name="Zheng Y."/>
            <person name="Saitou A."/>
            <person name="Wang C.M."/>
            <person name="Toyoda A."/>
            <person name="Minakuchi Y."/>
            <person name="Sekiguchi Y."/>
            <person name="Ueda K."/>
            <person name="Takano H."/>
            <person name="Sakai Y."/>
            <person name="Yokota A."/>
            <person name="Yabe S."/>
        </authorList>
    </citation>
    <scope>NUCLEOTIDE SEQUENCE</scope>
    <source>
        <strain evidence="3">A3-2</strain>
    </source>
</reference>
<dbReference type="EMBL" id="AP019377">
    <property type="protein sequence ID" value="BBH95164.1"/>
    <property type="molecule type" value="Genomic_DNA"/>
</dbReference>
<gene>
    <name evidence="3" type="ORF">KTA_33630</name>
</gene>
<feature type="region of interest" description="Disordered" evidence="2">
    <location>
        <begin position="18"/>
        <end position="40"/>
    </location>
</feature>
<keyword evidence="1" id="KW-0175">Coiled coil</keyword>
<name>A0A455T7H9_9CHLR</name>
<feature type="coiled-coil region" evidence="1">
    <location>
        <begin position="142"/>
        <end position="169"/>
    </location>
</feature>
<evidence type="ECO:0000313" key="3">
    <source>
        <dbReference type="EMBL" id="BBH95164.1"/>
    </source>
</evidence>
<proteinExistence type="predicted"/>
<accession>A0A455T7H9</accession>
<organism evidence="3">
    <name type="scientific">Thermogemmatispora argillosa</name>
    <dbReference type="NCBI Taxonomy" id="2045280"/>
    <lineage>
        <taxon>Bacteria</taxon>
        <taxon>Bacillati</taxon>
        <taxon>Chloroflexota</taxon>
        <taxon>Ktedonobacteria</taxon>
        <taxon>Thermogemmatisporales</taxon>
        <taxon>Thermogemmatisporaceae</taxon>
        <taxon>Thermogemmatispora</taxon>
    </lineage>
</organism>
<protein>
    <submittedName>
        <fullName evidence="3">Uncharacterized protein</fullName>
    </submittedName>
</protein>
<dbReference type="AlphaFoldDB" id="A0A455T7H9"/>
<feature type="compositionally biased region" description="Basic and acidic residues" evidence="2">
    <location>
        <begin position="31"/>
        <end position="40"/>
    </location>
</feature>
<evidence type="ECO:0000256" key="2">
    <source>
        <dbReference type="SAM" id="MobiDB-lite"/>
    </source>
</evidence>